<reference evidence="2 3" key="1">
    <citation type="submission" date="2015-10" db="EMBL/GenBank/DDBJ databases">
        <title>Full genome of DAOMC 229536 Phialocephala scopiformis, a fungal endophyte of spruce producing the potent anti-insectan compound rugulosin.</title>
        <authorList>
            <consortium name="DOE Joint Genome Institute"/>
            <person name="Walker A.K."/>
            <person name="Frasz S.L."/>
            <person name="Seifert K.A."/>
            <person name="Miller J.D."/>
            <person name="Mondo S.J."/>
            <person name="Labutti K."/>
            <person name="Lipzen A."/>
            <person name="Dockter R."/>
            <person name="Kennedy M."/>
            <person name="Grigoriev I.V."/>
            <person name="Spatafora J.W."/>
        </authorList>
    </citation>
    <scope>NUCLEOTIDE SEQUENCE [LARGE SCALE GENOMIC DNA]</scope>
    <source>
        <strain evidence="2 3">CBS 120377</strain>
    </source>
</reference>
<evidence type="ECO:0000313" key="3">
    <source>
        <dbReference type="Proteomes" id="UP000070700"/>
    </source>
</evidence>
<sequence>MFAPPPPTTPESVDMQLEAQLAQTMAEAAEREEKEKKKERRAAPGRERKLVNLTVTTNSSDAVGRSDRIRRKRPSIETLRRGHQQPSAFCVNAESRAVAIENHVKIPDGANAPNSKGATYVHKELDRV</sequence>
<proteinExistence type="predicted"/>
<dbReference type="InParanoid" id="A0A132BDK2"/>
<protein>
    <submittedName>
        <fullName evidence="2">Uncharacterized protein</fullName>
    </submittedName>
</protein>
<feature type="region of interest" description="Disordered" evidence="1">
    <location>
        <begin position="23"/>
        <end position="88"/>
    </location>
</feature>
<dbReference type="GeneID" id="28832803"/>
<gene>
    <name evidence="2" type="ORF">LY89DRAFT_787482</name>
</gene>
<evidence type="ECO:0000313" key="2">
    <source>
        <dbReference type="EMBL" id="KUJ10461.1"/>
    </source>
</evidence>
<keyword evidence="3" id="KW-1185">Reference proteome</keyword>
<dbReference type="OrthoDB" id="3552781at2759"/>
<feature type="compositionally biased region" description="Basic and acidic residues" evidence="1">
    <location>
        <begin position="28"/>
        <end position="50"/>
    </location>
</feature>
<name>A0A132BDK2_MOLSC</name>
<dbReference type="EMBL" id="KQ947429">
    <property type="protein sequence ID" value="KUJ10461.1"/>
    <property type="molecule type" value="Genomic_DNA"/>
</dbReference>
<dbReference type="KEGG" id="psco:LY89DRAFT_787482"/>
<organism evidence="2 3">
    <name type="scientific">Mollisia scopiformis</name>
    <name type="common">Conifer needle endophyte fungus</name>
    <name type="synonym">Phialocephala scopiformis</name>
    <dbReference type="NCBI Taxonomy" id="149040"/>
    <lineage>
        <taxon>Eukaryota</taxon>
        <taxon>Fungi</taxon>
        <taxon>Dikarya</taxon>
        <taxon>Ascomycota</taxon>
        <taxon>Pezizomycotina</taxon>
        <taxon>Leotiomycetes</taxon>
        <taxon>Helotiales</taxon>
        <taxon>Mollisiaceae</taxon>
        <taxon>Mollisia</taxon>
    </lineage>
</organism>
<dbReference type="AlphaFoldDB" id="A0A132BDK2"/>
<dbReference type="Proteomes" id="UP000070700">
    <property type="component" value="Unassembled WGS sequence"/>
</dbReference>
<evidence type="ECO:0000256" key="1">
    <source>
        <dbReference type="SAM" id="MobiDB-lite"/>
    </source>
</evidence>
<dbReference type="RefSeq" id="XP_018064816.1">
    <property type="nucleotide sequence ID" value="XM_018223077.1"/>
</dbReference>
<accession>A0A132BDK2</accession>